<dbReference type="PANTHER" id="PTHR10625">
    <property type="entry name" value="HISTONE DEACETYLASE HDAC1-RELATED"/>
    <property type="match status" value="1"/>
</dbReference>
<dbReference type="InterPro" id="IPR023696">
    <property type="entry name" value="Ureohydrolase_dom_sf"/>
</dbReference>
<feature type="region of interest" description="Disordered" evidence="1">
    <location>
        <begin position="331"/>
        <end position="371"/>
    </location>
</feature>
<keyword evidence="4" id="KW-1185">Reference proteome</keyword>
<dbReference type="STRING" id="58919.A0A316Z4K7"/>
<dbReference type="GO" id="GO:0005634">
    <property type="term" value="C:nucleus"/>
    <property type="evidence" value="ECO:0007669"/>
    <property type="project" value="UniProtKB-SubCell"/>
</dbReference>
<feature type="region of interest" description="Disordered" evidence="1">
    <location>
        <begin position="212"/>
        <end position="238"/>
    </location>
</feature>
<dbReference type="InterPro" id="IPR037138">
    <property type="entry name" value="His_deacetylse_dom_sf"/>
</dbReference>
<feature type="domain" description="Histone deacetylase" evidence="2">
    <location>
        <begin position="106"/>
        <end position="209"/>
    </location>
</feature>
<dbReference type="GO" id="GO:0141221">
    <property type="term" value="F:histone deacetylase activity, hydrolytic mechanism"/>
    <property type="evidence" value="ECO:0007669"/>
    <property type="project" value="UniProtKB-EC"/>
</dbReference>
<dbReference type="Pfam" id="PF00850">
    <property type="entry name" value="Hist_deacetyl"/>
    <property type="match status" value="2"/>
</dbReference>
<protein>
    <submittedName>
        <fullName evidence="3">Arginase/deacetylase</fullName>
    </submittedName>
</protein>
<evidence type="ECO:0000259" key="2">
    <source>
        <dbReference type="Pfam" id="PF00850"/>
    </source>
</evidence>
<gene>
    <name evidence="3" type="ORF">FA09DRAFT_363032</name>
</gene>
<feature type="compositionally biased region" description="Low complexity" evidence="1">
    <location>
        <begin position="253"/>
        <end position="281"/>
    </location>
</feature>
<sequence length="544" mass="57231">MDVPQVGSPPQPRVAYVLSPALLRAANALPASAGRSRLVHALAWHCGLIQTPESGAASASASDVEAAGVGSAEEHELVRLLAGDVDAADAAVVARQHGPAATLRIPQMGRRADLLAYHAASFVDVLLDENASAGGQEEGLDEDTPRFAELRTYALALAGAAVDAAKALRNGSFDVALLWDGGRHHARRARASGFCYVSDAVLAMLTMRKPVPKPKAITPAPAKRRADDDASRLQKAPRLGFGARPEDIRRAAEAAAAVSQGEAPDAGVQQHAAASDAAQEPAPARRRWERILYLDLDLHWGDGVEEAWYNSPSVLTLSVHYFARGFFPAGGSERAPRSSRAASPSTDNDESPSGDAPHEAAAGSLHAPSGPVAAPAHALNLPLQPGASDATVARVWDSCIEPAVKAYKPDAVVLQCGTDALYGDPCGVHNLSIAAYVRAVQAVRAWKLPTLVLGGGGYTPADHARTAAAVTAAVLGRWSDHPEDGCLTRQMEVPLHDLWPAYAQRPQLDVPAGSTKDENDEGWLCEVEAVFAQHAEKLRAFHGH</sequence>
<dbReference type="InterPro" id="IPR023801">
    <property type="entry name" value="His_deacetylse_dom"/>
</dbReference>
<reference evidence="3 4" key="1">
    <citation type="journal article" date="2018" name="Mol. Biol. Evol.">
        <title>Broad Genomic Sampling Reveals a Smut Pathogenic Ancestry of the Fungal Clade Ustilaginomycotina.</title>
        <authorList>
            <person name="Kijpornyongpan T."/>
            <person name="Mondo S.J."/>
            <person name="Barry K."/>
            <person name="Sandor L."/>
            <person name="Lee J."/>
            <person name="Lipzen A."/>
            <person name="Pangilinan J."/>
            <person name="LaButti K."/>
            <person name="Hainaut M."/>
            <person name="Henrissat B."/>
            <person name="Grigoriev I.V."/>
            <person name="Spatafora J.W."/>
            <person name="Aime M.C."/>
        </authorList>
    </citation>
    <scope>NUCLEOTIDE SEQUENCE [LARGE SCALE GENOMIC DNA]</scope>
    <source>
        <strain evidence="3 4">MCA 4186</strain>
    </source>
</reference>
<dbReference type="GO" id="GO:0031507">
    <property type="term" value="P:heterochromatin formation"/>
    <property type="evidence" value="ECO:0007669"/>
    <property type="project" value="TreeGrafter"/>
</dbReference>
<name>A0A316Z4K7_9BASI</name>
<evidence type="ECO:0000313" key="4">
    <source>
        <dbReference type="Proteomes" id="UP000245946"/>
    </source>
</evidence>
<dbReference type="AlphaFoldDB" id="A0A316Z4K7"/>
<dbReference type="PANTHER" id="PTHR10625:SF10">
    <property type="entry name" value="HISTONE DEACETYLASE HDAC1"/>
    <property type="match status" value="1"/>
</dbReference>
<evidence type="ECO:0000256" key="1">
    <source>
        <dbReference type="SAM" id="MobiDB-lite"/>
    </source>
</evidence>
<dbReference type="GeneID" id="37273089"/>
<dbReference type="Gene3D" id="3.40.800.20">
    <property type="entry name" value="Histone deacetylase domain"/>
    <property type="match status" value="1"/>
</dbReference>
<feature type="region of interest" description="Disordered" evidence="1">
    <location>
        <begin position="252"/>
        <end position="281"/>
    </location>
</feature>
<accession>A0A316Z4K7</accession>
<dbReference type="RefSeq" id="XP_025595382.1">
    <property type="nucleotide sequence ID" value="XM_025745545.1"/>
</dbReference>
<evidence type="ECO:0000313" key="3">
    <source>
        <dbReference type="EMBL" id="PWN95103.1"/>
    </source>
</evidence>
<dbReference type="Proteomes" id="UP000245946">
    <property type="component" value="Unassembled WGS sequence"/>
</dbReference>
<proteinExistence type="predicted"/>
<feature type="domain" description="Histone deacetylase" evidence="2">
    <location>
        <begin position="285"/>
        <end position="473"/>
    </location>
</feature>
<dbReference type="EMBL" id="KZ819306">
    <property type="protein sequence ID" value="PWN95103.1"/>
    <property type="molecule type" value="Genomic_DNA"/>
</dbReference>
<dbReference type="OrthoDB" id="73273at2759"/>
<organism evidence="3 4">
    <name type="scientific">Tilletiopsis washingtonensis</name>
    <dbReference type="NCBI Taxonomy" id="58919"/>
    <lineage>
        <taxon>Eukaryota</taxon>
        <taxon>Fungi</taxon>
        <taxon>Dikarya</taxon>
        <taxon>Basidiomycota</taxon>
        <taxon>Ustilaginomycotina</taxon>
        <taxon>Exobasidiomycetes</taxon>
        <taxon>Entylomatales</taxon>
        <taxon>Entylomatales incertae sedis</taxon>
        <taxon>Tilletiopsis</taxon>
    </lineage>
</organism>
<dbReference type="SUPFAM" id="SSF52768">
    <property type="entry name" value="Arginase/deacetylase"/>
    <property type="match status" value="2"/>
</dbReference>